<dbReference type="EMBL" id="BKCJ011843690">
    <property type="protein sequence ID" value="GFD57662.1"/>
    <property type="molecule type" value="Genomic_DNA"/>
</dbReference>
<proteinExistence type="predicted"/>
<organism evidence="2">
    <name type="scientific">Tanacetum cinerariifolium</name>
    <name type="common">Dalmatian daisy</name>
    <name type="synonym">Chrysanthemum cinerariifolium</name>
    <dbReference type="NCBI Taxonomy" id="118510"/>
    <lineage>
        <taxon>Eukaryota</taxon>
        <taxon>Viridiplantae</taxon>
        <taxon>Streptophyta</taxon>
        <taxon>Embryophyta</taxon>
        <taxon>Tracheophyta</taxon>
        <taxon>Spermatophyta</taxon>
        <taxon>Magnoliopsida</taxon>
        <taxon>eudicotyledons</taxon>
        <taxon>Gunneridae</taxon>
        <taxon>Pentapetalae</taxon>
        <taxon>asterids</taxon>
        <taxon>campanulids</taxon>
        <taxon>Asterales</taxon>
        <taxon>Asteraceae</taxon>
        <taxon>Asteroideae</taxon>
        <taxon>Anthemideae</taxon>
        <taxon>Anthemidinae</taxon>
        <taxon>Tanacetum</taxon>
    </lineage>
</organism>
<gene>
    <name evidence="2" type="ORF">Tci_929631</name>
</gene>
<reference evidence="2" key="1">
    <citation type="journal article" date="2019" name="Sci. Rep.">
        <title>Draft genome of Tanacetum cinerariifolium, the natural source of mosquito coil.</title>
        <authorList>
            <person name="Yamashiro T."/>
            <person name="Shiraishi A."/>
            <person name="Satake H."/>
            <person name="Nakayama K."/>
        </authorList>
    </citation>
    <scope>NUCLEOTIDE SEQUENCE</scope>
</reference>
<feature type="non-terminal residue" evidence="2">
    <location>
        <position position="1"/>
    </location>
</feature>
<name>A0A699XC45_TANCI</name>
<comment type="caution">
    <text evidence="2">The sequence shown here is derived from an EMBL/GenBank/DDBJ whole genome shotgun (WGS) entry which is preliminary data.</text>
</comment>
<feature type="region of interest" description="Disordered" evidence="1">
    <location>
        <begin position="19"/>
        <end position="63"/>
    </location>
</feature>
<dbReference type="AlphaFoldDB" id="A0A699XC45"/>
<evidence type="ECO:0000313" key="2">
    <source>
        <dbReference type="EMBL" id="GFD57662.1"/>
    </source>
</evidence>
<protein>
    <submittedName>
        <fullName evidence="2">Uncharacterized protein</fullName>
    </submittedName>
</protein>
<evidence type="ECO:0000256" key="1">
    <source>
        <dbReference type="SAM" id="MobiDB-lite"/>
    </source>
</evidence>
<sequence>GGLRYDVVCAGSGKIAAPGLIGDGSGARDGRCKGTRRRGAIKPGNDRRRRGRGRQNSATRVGS</sequence>
<accession>A0A699XC45</accession>